<keyword evidence="2" id="KW-0472">Membrane</keyword>
<organism evidence="4 5">
    <name type="scientific">Desulfitobacterium chlororespirans DSM 11544</name>
    <dbReference type="NCBI Taxonomy" id="1121395"/>
    <lineage>
        <taxon>Bacteria</taxon>
        <taxon>Bacillati</taxon>
        <taxon>Bacillota</taxon>
        <taxon>Clostridia</taxon>
        <taxon>Eubacteriales</taxon>
        <taxon>Desulfitobacteriaceae</taxon>
        <taxon>Desulfitobacterium</taxon>
    </lineage>
</organism>
<gene>
    <name evidence="4" type="ORF">SAMN02745215_05204</name>
</gene>
<dbReference type="EMBL" id="FRDN01000023">
    <property type="protein sequence ID" value="SHN88199.1"/>
    <property type="molecule type" value="Genomic_DNA"/>
</dbReference>
<dbReference type="PANTHER" id="PTHR39430">
    <property type="entry name" value="MEMBRANE-ASSOCIATED PROTEASE-RELATED"/>
    <property type="match status" value="1"/>
</dbReference>
<protein>
    <recommendedName>
        <fullName evidence="3">CAAX prenyl protease 2/Lysostaphin resistance protein A-like domain-containing protein</fullName>
    </recommendedName>
</protein>
<dbReference type="PANTHER" id="PTHR39430:SF1">
    <property type="entry name" value="PROTEASE"/>
    <property type="match status" value="1"/>
</dbReference>
<feature type="transmembrane region" description="Helical" evidence="2">
    <location>
        <begin position="55"/>
        <end position="75"/>
    </location>
</feature>
<sequence length="271" mass="31326">MDNKSYRKAPKVNKKDKNKNKDKIQDKNKTQDKNKKETVNKEDNRIPPRHPVWNVWQGLFLLLIIYGIEFFLGWLRTPKDLDQLEGFFRFLTVGMGEALLYLIIILCFFKLIRRPLRELGLVRPHVRYILLGLMMGVFLLVVVGLIGNFLANKLGTPAPQSFTLVLMGAQYDWQLMLLIILGGMIAPIKEEVFFRGIFYPPFRQGYGRSKGILFTAGLFALLHFDVLRFIPLLVGGVVLTWLYEKTGSLWPSIIAHGTWNTLMALMVWIQR</sequence>
<feature type="compositionally biased region" description="Basic residues" evidence="1">
    <location>
        <begin position="1"/>
        <end position="12"/>
    </location>
</feature>
<evidence type="ECO:0000313" key="5">
    <source>
        <dbReference type="Proteomes" id="UP000184010"/>
    </source>
</evidence>
<feature type="region of interest" description="Disordered" evidence="1">
    <location>
        <begin position="1"/>
        <end position="44"/>
    </location>
</feature>
<keyword evidence="5" id="KW-1185">Reference proteome</keyword>
<accession>A0A1M7UZ00</accession>
<dbReference type="GO" id="GO:0080120">
    <property type="term" value="P:CAAX-box protein maturation"/>
    <property type="evidence" value="ECO:0007669"/>
    <property type="project" value="UniProtKB-ARBA"/>
</dbReference>
<keyword evidence="2" id="KW-0812">Transmembrane</keyword>
<dbReference type="RefSeq" id="WP_072775247.1">
    <property type="nucleotide sequence ID" value="NZ_FRDN01000023.1"/>
</dbReference>
<dbReference type="Pfam" id="PF02517">
    <property type="entry name" value="Rce1-like"/>
    <property type="match status" value="1"/>
</dbReference>
<feature type="transmembrane region" description="Helical" evidence="2">
    <location>
        <begin position="87"/>
        <end position="109"/>
    </location>
</feature>
<dbReference type="InterPro" id="IPR003675">
    <property type="entry name" value="Rce1/LyrA-like_dom"/>
</dbReference>
<feature type="compositionally biased region" description="Basic and acidic residues" evidence="1">
    <location>
        <begin position="13"/>
        <end position="44"/>
    </location>
</feature>
<feature type="domain" description="CAAX prenyl protease 2/Lysostaphin resistance protein A-like" evidence="3">
    <location>
        <begin position="173"/>
        <end position="261"/>
    </location>
</feature>
<dbReference type="STRING" id="1121395.SAMN02745215_05204"/>
<feature type="transmembrane region" description="Helical" evidence="2">
    <location>
        <begin position="249"/>
        <end position="269"/>
    </location>
</feature>
<dbReference type="GO" id="GO:0004175">
    <property type="term" value="F:endopeptidase activity"/>
    <property type="evidence" value="ECO:0007669"/>
    <property type="project" value="UniProtKB-ARBA"/>
</dbReference>
<dbReference type="Proteomes" id="UP000184010">
    <property type="component" value="Unassembled WGS sequence"/>
</dbReference>
<feature type="transmembrane region" description="Helical" evidence="2">
    <location>
        <begin position="129"/>
        <end position="151"/>
    </location>
</feature>
<evidence type="ECO:0000256" key="2">
    <source>
        <dbReference type="SAM" id="Phobius"/>
    </source>
</evidence>
<dbReference type="AlphaFoldDB" id="A0A1M7UZ00"/>
<evidence type="ECO:0000313" key="4">
    <source>
        <dbReference type="EMBL" id="SHN88199.1"/>
    </source>
</evidence>
<keyword evidence="2" id="KW-1133">Transmembrane helix</keyword>
<name>A0A1M7UZ00_9FIRM</name>
<reference evidence="5" key="1">
    <citation type="submission" date="2016-12" db="EMBL/GenBank/DDBJ databases">
        <authorList>
            <person name="Varghese N."/>
            <person name="Submissions S."/>
        </authorList>
    </citation>
    <scope>NUCLEOTIDE SEQUENCE [LARGE SCALE GENOMIC DNA]</scope>
    <source>
        <strain evidence="5">DSM 11544</strain>
    </source>
</reference>
<evidence type="ECO:0000256" key="1">
    <source>
        <dbReference type="SAM" id="MobiDB-lite"/>
    </source>
</evidence>
<feature type="transmembrane region" description="Helical" evidence="2">
    <location>
        <begin position="171"/>
        <end position="188"/>
    </location>
</feature>
<proteinExistence type="predicted"/>
<feature type="transmembrane region" description="Helical" evidence="2">
    <location>
        <begin position="212"/>
        <end position="243"/>
    </location>
</feature>
<evidence type="ECO:0000259" key="3">
    <source>
        <dbReference type="Pfam" id="PF02517"/>
    </source>
</evidence>